<dbReference type="PANTHER" id="PTHR13696">
    <property type="entry name" value="P-LOOP CONTAINING NUCLEOSIDE TRIPHOSPHATE HYDROLASE"/>
    <property type="match status" value="1"/>
</dbReference>
<dbReference type="EMBL" id="JACEIP010000034">
    <property type="protein sequence ID" value="MBA4544299.1"/>
    <property type="molecule type" value="Genomic_DNA"/>
</dbReference>
<dbReference type="OrthoDB" id="9791162at2"/>
<evidence type="ECO:0000313" key="3">
    <source>
        <dbReference type="Proteomes" id="UP000530514"/>
    </source>
</evidence>
<reference evidence="2 3" key="1">
    <citation type="submission" date="2020-07" db="EMBL/GenBank/DDBJ databases">
        <authorList>
            <person name="Feng H."/>
        </authorList>
    </citation>
    <scope>NUCLEOTIDE SEQUENCE [LARGE SCALE GENOMIC DNA]</scope>
    <source>
        <strain evidence="3">s-11</strain>
    </source>
</reference>
<dbReference type="CDD" id="cd02042">
    <property type="entry name" value="ParAB_family"/>
    <property type="match status" value="1"/>
</dbReference>
<keyword evidence="3" id="KW-1185">Reference proteome</keyword>
<dbReference type="RefSeq" id="WP_052153998.1">
    <property type="nucleotide sequence ID" value="NZ_JACEIP010000034.1"/>
</dbReference>
<dbReference type="InterPro" id="IPR027417">
    <property type="entry name" value="P-loop_NTPase"/>
</dbReference>
<dbReference type="AlphaFoldDB" id="A0A7W1XD01"/>
<feature type="domain" description="AAA" evidence="1">
    <location>
        <begin position="3"/>
        <end position="176"/>
    </location>
</feature>
<evidence type="ECO:0000259" key="1">
    <source>
        <dbReference type="Pfam" id="PF13614"/>
    </source>
</evidence>
<protein>
    <submittedName>
        <fullName evidence="2">ParA family protein</fullName>
    </submittedName>
</protein>
<evidence type="ECO:0000313" key="2">
    <source>
        <dbReference type="EMBL" id="MBA4544299.1"/>
    </source>
</evidence>
<comment type="caution">
    <text evidence="2">The sequence shown here is derived from an EMBL/GenBank/DDBJ whole genome shotgun (WGS) entry which is preliminary data.</text>
</comment>
<sequence>MGEVLAFIVNKGGVGKTTIVVELASALNLRYPEKKVLIIDGDAQGNCSVAFNHDPRDFKNTLYDCVVGDLPANEAIINLRPNLNLLPGNKDMNYFELDVLPNLNGRNPFGFFEKVVNQIRDQYDYILIDSPPDLKTVAINIIKSADRLYIPFKPEKYSVKGLLAVLEVVEEAQKKIGAHAKVEGVIANMVRSQTNLHSNYLLNASIFCHRKSIRLFETRIPETIRFADAVAKFGMPHVLADPKGPHSKIYFDLLEEILDGTR</sequence>
<dbReference type="InterPro" id="IPR050678">
    <property type="entry name" value="DNA_Partitioning_ATPase"/>
</dbReference>
<name>A0A7W1XD01_9BACL</name>
<gene>
    <name evidence="2" type="ORF">H1164_15715</name>
</gene>
<accession>A0A7W1XD01</accession>
<dbReference type="Gene3D" id="3.40.50.300">
    <property type="entry name" value="P-loop containing nucleotide triphosphate hydrolases"/>
    <property type="match status" value="1"/>
</dbReference>
<dbReference type="PANTHER" id="PTHR13696:SF52">
    <property type="entry name" value="PARA FAMILY PROTEIN CT_582"/>
    <property type="match status" value="1"/>
</dbReference>
<proteinExistence type="predicted"/>
<dbReference type="Pfam" id="PF13614">
    <property type="entry name" value="AAA_31"/>
    <property type="match status" value="1"/>
</dbReference>
<dbReference type="SUPFAM" id="SSF52540">
    <property type="entry name" value="P-loop containing nucleoside triphosphate hydrolases"/>
    <property type="match status" value="1"/>
</dbReference>
<dbReference type="InterPro" id="IPR025669">
    <property type="entry name" value="AAA_dom"/>
</dbReference>
<dbReference type="Proteomes" id="UP000530514">
    <property type="component" value="Unassembled WGS sequence"/>
</dbReference>
<organism evidence="2 3">
    <name type="scientific">Thermoactinomyces daqus</name>
    <dbReference type="NCBI Taxonomy" id="1329516"/>
    <lineage>
        <taxon>Bacteria</taxon>
        <taxon>Bacillati</taxon>
        <taxon>Bacillota</taxon>
        <taxon>Bacilli</taxon>
        <taxon>Bacillales</taxon>
        <taxon>Thermoactinomycetaceae</taxon>
        <taxon>Thermoactinomyces</taxon>
    </lineage>
</organism>